<accession>A0A438D391</accession>
<gene>
    <name evidence="1" type="ORF">CK203_100292</name>
</gene>
<proteinExistence type="predicted"/>
<evidence type="ECO:0008006" key="3">
    <source>
        <dbReference type="Google" id="ProtNLM"/>
    </source>
</evidence>
<comment type="caution">
    <text evidence="1">The sequence shown here is derived from an EMBL/GenBank/DDBJ whole genome shotgun (WGS) entry which is preliminary data.</text>
</comment>
<dbReference type="AlphaFoldDB" id="A0A438D391"/>
<dbReference type="Proteomes" id="UP000288805">
    <property type="component" value="Unassembled WGS sequence"/>
</dbReference>
<dbReference type="EMBL" id="QGNW01001820">
    <property type="protein sequence ID" value="RVW29935.1"/>
    <property type="molecule type" value="Genomic_DNA"/>
</dbReference>
<reference evidence="1 2" key="1">
    <citation type="journal article" date="2018" name="PLoS Genet.">
        <title>Population sequencing reveals clonal diversity and ancestral inbreeding in the grapevine cultivar Chardonnay.</title>
        <authorList>
            <person name="Roach M.J."/>
            <person name="Johnson D.L."/>
            <person name="Bohlmann J."/>
            <person name="van Vuuren H.J."/>
            <person name="Jones S.J."/>
            <person name="Pretorius I.S."/>
            <person name="Schmidt S.A."/>
            <person name="Borneman A.R."/>
        </authorList>
    </citation>
    <scope>NUCLEOTIDE SEQUENCE [LARGE SCALE GENOMIC DNA]</scope>
    <source>
        <strain evidence="2">cv. Chardonnay</strain>
        <tissue evidence="1">Leaf</tissue>
    </source>
</reference>
<protein>
    <recommendedName>
        <fullName evidence="3">Reverse transcriptase domain-containing protein</fullName>
    </recommendedName>
</protein>
<organism evidence="1 2">
    <name type="scientific">Vitis vinifera</name>
    <name type="common">Grape</name>
    <dbReference type="NCBI Taxonomy" id="29760"/>
    <lineage>
        <taxon>Eukaryota</taxon>
        <taxon>Viridiplantae</taxon>
        <taxon>Streptophyta</taxon>
        <taxon>Embryophyta</taxon>
        <taxon>Tracheophyta</taxon>
        <taxon>Spermatophyta</taxon>
        <taxon>Magnoliopsida</taxon>
        <taxon>eudicotyledons</taxon>
        <taxon>Gunneridae</taxon>
        <taxon>Pentapetalae</taxon>
        <taxon>rosids</taxon>
        <taxon>Vitales</taxon>
        <taxon>Vitaceae</taxon>
        <taxon>Viteae</taxon>
        <taxon>Vitis</taxon>
    </lineage>
</organism>
<evidence type="ECO:0000313" key="2">
    <source>
        <dbReference type="Proteomes" id="UP000288805"/>
    </source>
</evidence>
<name>A0A438D391_VITVI</name>
<sequence length="231" mass="26187">MESGWTRFYEVEKKLFEGLLGQLKKASELERSLGFIRKFRGKSRTHSLEGYVFEGKQKFFGNRKGQDLFNGKESFVVAESPKGQFEEVDKEVFGNVTVNKELALNQVAFWDVEERTRALSLEEQSARLNGGRGGEDLRDFRLISLVSRLYKLLVKALANTLKKVMGKVVSLSQNPFVKGRQILDASLIANEAIDSLLKSDDCGIICKLDLEGVQLCQLELLTLVAKKDRFW</sequence>
<evidence type="ECO:0000313" key="1">
    <source>
        <dbReference type="EMBL" id="RVW29935.1"/>
    </source>
</evidence>